<dbReference type="Gene3D" id="3.40.50.10610">
    <property type="entry name" value="ABC-type transport auxiliary lipoprotein component"/>
    <property type="match status" value="1"/>
</dbReference>
<evidence type="ECO:0000313" key="4">
    <source>
        <dbReference type="Proteomes" id="UP000574067"/>
    </source>
</evidence>
<gene>
    <name evidence="3" type="ORF">HHL10_08530</name>
</gene>
<dbReference type="RefSeq" id="WP_169159919.1">
    <property type="nucleotide sequence ID" value="NZ_JABBFW010000004.1"/>
</dbReference>
<evidence type="ECO:0000256" key="1">
    <source>
        <dbReference type="SAM" id="MobiDB-lite"/>
    </source>
</evidence>
<reference evidence="3 4" key="1">
    <citation type="submission" date="2020-04" db="EMBL/GenBank/DDBJ databases">
        <title>Azohydromonas sp. isolated from soil.</title>
        <authorList>
            <person name="Dahal R.H."/>
        </authorList>
    </citation>
    <scope>NUCLEOTIDE SEQUENCE [LARGE SCALE GENOMIC DNA]</scope>
    <source>
        <strain evidence="3 4">G-1-1-14</strain>
    </source>
</reference>
<sequence>MKRILYSAALALACGSALAQPRIAVTDLAYTQEVAEYFEAGTHQQRSTLNANATSVAATGQSSGAYVAGRYSYVQQRELGSFSNDIRSALLRGTTFRLVQAKAFDAGEPQPTKAEQVLNQLQTGQMAKPVRQPQVHDIVARIRKGEFAGADYVLFGTLTSLQFRDSLSPIQGTSNASHVFTLDVVADFSLIHTRTQEIKASFSAQGAGSDTKLLSSRGDILPPNRGQVIRDASRSLAGNVFSQFSEQIGLAEPGLSRQLRPGADLQPLPPGTVPPAVPVRNSEPVTVLR</sequence>
<feature type="signal peptide" evidence="2">
    <location>
        <begin position="1"/>
        <end position="19"/>
    </location>
</feature>
<name>A0A848FAM5_9BURK</name>
<keyword evidence="2" id="KW-0732">Signal</keyword>
<evidence type="ECO:0000313" key="3">
    <source>
        <dbReference type="EMBL" id="NML15021.1"/>
    </source>
</evidence>
<keyword evidence="4" id="KW-1185">Reference proteome</keyword>
<feature type="compositionally biased region" description="Pro residues" evidence="1">
    <location>
        <begin position="267"/>
        <end position="277"/>
    </location>
</feature>
<comment type="caution">
    <text evidence="3">The sequence shown here is derived from an EMBL/GenBank/DDBJ whole genome shotgun (WGS) entry which is preliminary data.</text>
</comment>
<feature type="chain" id="PRO_5032749836" description="Penicillin-binding protein activator LpoB" evidence="2">
    <location>
        <begin position="20"/>
        <end position="289"/>
    </location>
</feature>
<evidence type="ECO:0000256" key="2">
    <source>
        <dbReference type="SAM" id="SignalP"/>
    </source>
</evidence>
<proteinExistence type="predicted"/>
<dbReference type="AlphaFoldDB" id="A0A848FAM5"/>
<dbReference type="EMBL" id="JABBFW010000004">
    <property type="protein sequence ID" value="NML15021.1"/>
    <property type="molecule type" value="Genomic_DNA"/>
</dbReference>
<feature type="region of interest" description="Disordered" evidence="1">
    <location>
        <begin position="264"/>
        <end position="289"/>
    </location>
</feature>
<accession>A0A848FAM5</accession>
<dbReference type="Proteomes" id="UP000574067">
    <property type="component" value="Unassembled WGS sequence"/>
</dbReference>
<evidence type="ECO:0008006" key="5">
    <source>
        <dbReference type="Google" id="ProtNLM"/>
    </source>
</evidence>
<protein>
    <recommendedName>
        <fullName evidence="5">Penicillin-binding protein activator LpoB</fullName>
    </recommendedName>
</protein>
<organism evidence="3 4">
    <name type="scientific">Azohydromonas caseinilytica</name>
    <dbReference type="NCBI Taxonomy" id="2728836"/>
    <lineage>
        <taxon>Bacteria</taxon>
        <taxon>Pseudomonadati</taxon>
        <taxon>Pseudomonadota</taxon>
        <taxon>Betaproteobacteria</taxon>
        <taxon>Burkholderiales</taxon>
        <taxon>Sphaerotilaceae</taxon>
        <taxon>Azohydromonas</taxon>
    </lineage>
</organism>